<comment type="subcellular location">
    <subcellularLocation>
        <location evidence="1">Nucleus</location>
    </subcellularLocation>
</comment>
<accession>A0A6G1I7A4</accession>
<evidence type="ECO:0000256" key="6">
    <source>
        <dbReference type="ARBA" id="ARBA00032319"/>
    </source>
</evidence>
<dbReference type="Proteomes" id="UP000799640">
    <property type="component" value="Unassembled WGS sequence"/>
</dbReference>
<dbReference type="PANTHER" id="PTHR12945:SF0">
    <property type="entry name" value="TRNA (ADENINE(58)-N(1))-METHYLTRANSFERASE NON-CATALYTIC SUBUNIT TRM6"/>
    <property type="match status" value="1"/>
</dbReference>
<evidence type="ECO:0000256" key="1">
    <source>
        <dbReference type="ARBA" id="ARBA00004123"/>
    </source>
</evidence>
<reference evidence="8" key="1">
    <citation type="journal article" date="2020" name="Stud. Mycol.">
        <title>101 Dothideomycetes genomes: a test case for predicting lifestyles and emergence of pathogens.</title>
        <authorList>
            <person name="Haridas S."/>
            <person name="Albert R."/>
            <person name="Binder M."/>
            <person name="Bloem J."/>
            <person name="Labutti K."/>
            <person name="Salamov A."/>
            <person name="Andreopoulos B."/>
            <person name="Baker S."/>
            <person name="Barry K."/>
            <person name="Bills G."/>
            <person name="Bluhm B."/>
            <person name="Cannon C."/>
            <person name="Castanera R."/>
            <person name="Culley D."/>
            <person name="Daum C."/>
            <person name="Ezra D."/>
            <person name="Gonzalez J."/>
            <person name="Henrissat B."/>
            <person name="Kuo A."/>
            <person name="Liang C."/>
            <person name="Lipzen A."/>
            <person name="Lutzoni F."/>
            <person name="Magnuson J."/>
            <person name="Mondo S."/>
            <person name="Nolan M."/>
            <person name="Ohm R."/>
            <person name="Pangilinan J."/>
            <person name="Park H.-J."/>
            <person name="Ramirez L."/>
            <person name="Alfaro M."/>
            <person name="Sun H."/>
            <person name="Tritt A."/>
            <person name="Yoshinaga Y."/>
            <person name="Zwiers L.-H."/>
            <person name="Turgeon B."/>
            <person name="Goodwin S."/>
            <person name="Spatafora J."/>
            <person name="Crous P."/>
            <person name="Grigoriev I."/>
        </authorList>
    </citation>
    <scope>NUCLEOTIDE SEQUENCE</scope>
    <source>
        <strain evidence="8">CBS 262.69</strain>
    </source>
</reference>
<proteinExistence type="inferred from homology"/>
<protein>
    <recommendedName>
        <fullName evidence="3">tRNA (adenine(58)-N(1))-methyltransferase non-catalytic subunit TRM6</fullName>
    </recommendedName>
    <alternativeName>
        <fullName evidence="6">tRNA(m1A58)-methyltransferase subunit TRM6</fullName>
    </alternativeName>
</protein>
<dbReference type="EMBL" id="ML996688">
    <property type="protein sequence ID" value="KAF2404170.1"/>
    <property type="molecule type" value="Genomic_DNA"/>
</dbReference>
<keyword evidence="5" id="KW-0539">Nucleus</keyword>
<evidence type="ECO:0000313" key="9">
    <source>
        <dbReference type="Proteomes" id="UP000799640"/>
    </source>
</evidence>
<name>A0A6G1I7A4_9PEZI</name>
<evidence type="ECO:0000256" key="4">
    <source>
        <dbReference type="ARBA" id="ARBA00022694"/>
    </source>
</evidence>
<dbReference type="GO" id="GO:0030488">
    <property type="term" value="P:tRNA methylation"/>
    <property type="evidence" value="ECO:0007669"/>
    <property type="project" value="InterPro"/>
</dbReference>
<dbReference type="GO" id="GO:0005634">
    <property type="term" value="C:nucleus"/>
    <property type="evidence" value="ECO:0007669"/>
    <property type="project" value="UniProtKB-SubCell"/>
</dbReference>
<evidence type="ECO:0000256" key="5">
    <source>
        <dbReference type="ARBA" id="ARBA00023242"/>
    </source>
</evidence>
<dbReference type="AlphaFoldDB" id="A0A6G1I7A4"/>
<dbReference type="PANTHER" id="PTHR12945">
    <property type="entry name" value="TRANSLATION INITIATION FACTOR EIF3-RELATED"/>
    <property type="match status" value="1"/>
</dbReference>
<evidence type="ECO:0000256" key="3">
    <source>
        <dbReference type="ARBA" id="ARBA00021704"/>
    </source>
</evidence>
<dbReference type="GO" id="GO:0031515">
    <property type="term" value="C:tRNA (m1A) methyltransferase complex"/>
    <property type="evidence" value="ECO:0007669"/>
    <property type="project" value="InterPro"/>
</dbReference>
<organism evidence="8 9">
    <name type="scientific">Trichodelitschia bisporula</name>
    <dbReference type="NCBI Taxonomy" id="703511"/>
    <lineage>
        <taxon>Eukaryota</taxon>
        <taxon>Fungi</taxon>
        <taxon>Dikarya</taxon>
        <taxon>Ascomycota</taxon>
        <taxon>Pezizomycotina</taxon>
        <taxon>Dothideomycetes</taxon>
        <taxon>Dothideomycetes incertae sedis</taxon>
        <taxon>Phaeotrichales</taxon>
        <taxon>Phaeotrichaceae</taxon>
        <taxon>Trichodelitschia</taxon>
    </lineage>
</organism>
<dbReference type="OrthoDB" id="10254665at2759"/>
<dbReference type="InterPro" id="IPR017423">
    <property type="entry name" value="TRM6"/>
</dbReference>
<evidence type="ECO:0000256" key="2">
    <source>
        <dbReference type="ARBA" id="ARBA00008320"/>
    </source>
</evidence>
<keyword evidence="4" id="KW-0819">tRNA processing</keyword>
<gene>
    <name evidence="8" type="ORF">EJ06DRAFT_486741</name>
</gene>
<sequence>MQTHIRSKDQIVLALPSGLLKILEIQPHTNISIGKFGTFSANLLLGRPYHFTYEILDQQDGQSDSQLRVVPPSELNAESLADVVPTPNESRDEKIETDDGCEFEIVGENGEVIMRNNRLTIDDPSRQALTMEEIEELKKASTGSGKEIVAKIMAAHSALEEKTSFSLAKYTLRKTKKYIRRFTVLPLDVGMLSQIMLEKDPWRIMELREETLGLIASWANIHHSGFDGLHPLEGTQGAGRWLVLDDTGGLVVAALAERMGILYPTDTSDDEPTTSDPTTTANSPEPAPRIVHPRTQSATNNTLTLLHSNAQPNISLLKHFGYVFEDPSPTHPLHTHLKTLTWLQLLDPTADQLYREPPTIPDETLATLKSGKRGAYHRKRRRWERVKRVADETAAGDFDGLVMASHMQPAGVLAKLLPLLRRGAPIVVFSPTVEPLTELMDLFSRERKAAFVRGVQGREQGDGAPPFDEADFPVNPTLVLNPMLQTARAREWQVLPHRTHPMMTSKGGAEGFLFTGTRVEPAEGRVEARGKFQKRRKVAAGDVSGAVKEANSALKEADEAIKVSEMVDEGRDTYEDLK</sequence>
<evidence type="ECO:0000256" key="7">
    <source>
        <dbReference type="SAM" id="MobiDB-lite"/>
    </source>
</evidence>
<keyword evidence="9" id="KW-1185">Reference proteome</keyword>
<feature type="region of interest" description="Disordered" evidence="7">
    <location>
        <begin position="263"/>
        <end position="292"/>
    </location>
</feature>
<comment type="similarity">
    <text evidence="2">Belongs to the TRM6/GCD10 family.</text>
</comment>
<evidence type="ECO:0000313" key="8">
    <source>
        <dbReference type="EMBL" id="KAF2404170.1"/>
    </source>
</evidence>
<dbReference type="Pfam" id="PF04189">
    <property type="entry name" value="Gcd10p"/>
    <property type="match status" value="1"/>
</dbReference>